<protein>
    <recommendedName>
        <fullName evidence="2">Single-stranded-DNA-specific exonuclease RecJ</fullName>
    </recommendedName>
</protein>
<dbReference type="Gene3D" id="3.10.310.30">
    <property type="match status" value="1"/>
</dbReference>
<dbReference type="NCBIfam" id="TIGR00644">
    <property type="entry name" value="recJ"/>
    <property type="match status" value="1"/>
</dbReference>
<dbReference type="Pfam" id="PF01368">
    <property type="entry name" value="DHH"/>
    <property type="match status" value="1"/>
</dbReference>
<dbReference type="GO" id="GO:0008409">
    <property type="term" value="F:5'-3' exonuclease activity"/>
    <property type="evidence" value="ECO:0007669"/>
    <property type="project" value="InterPro"/>
</dbReference>
<dbReference type="RefSeq" id="WP_204906677.1">
    <property type="nucleotide sequence ID" value="NZ_JACJKS010000010.1"/>
</dbReference>
<dbReference type="InterPro" id="IPR003156">
    <property type="entry name" value="DHHA1_dom"/>
</dbReference>
<feature type="domain" description="DDH" evidence="6">
    <location>
        <begin position="79"/>
        <end position="236"/>
    </location>
</feature>
<dbReference type="PANTHER" id="PTHR30255">
    <property type="entry name" value="SINGLE-STRANDED-DNA-SPECIFIC EXONUCLEASE RECJ"/>
    <property type="match status" value="1"/>
</dbReference>
<dbReference type="Pfam" id="PF02272">
    <property type="entry name" value="DHHA1"/>
    <property type="match status" value="1"/>
</dbReference>
<dbReference type="InterPro" id="IPR004610">
    <property type="entry name" value="RecJ"/>
</dbReference>
<comment type="similarity">
    <text evidence="1">Belongs to the RecJ family.</text>
</comment>
<evidence type="ECO:0000259" key="6">
    <source>
        <dbReference type="Pfam" id="PF01368"/>
    </source>
</evidence>
<evidence type="ECO:0000313" key="10">
    <source>
        <dbReference type="Proteomes" id="UP000705508"/>
    </source>
</evidence>
<evidence type="ECO:0000313" key="9">
    <source>
        <dbReference type="EMBL" id="MBM6948666.1"/>
    </source>
</evidence>
<dbReference type="Pfam" id="PF17768">
    <property type="entry name" value="RecJ_OB"/>
    <property type="match status" value="1"/>
</dbReference>
<accession>A0A938XBZ7</accession>
<sequence length="588" mass="65278">MKERWVLLRKGADFAGIGQKFGISPRLACLIRNRDIIGDEAIETYLHGTIADLEDGMLMRDMDRAVEILMEKIREGAPVRVIGDYDIDGVCATYILLEGLGRLGASVDMDIPDRMEDGYGLSRNLIDRAFDAGTDTILTCDNGIAAFDEIACAKGLGMTVIVTDHHEVPYEEREGEKVYRLPPADAVVDPKRADCPYPFKGLCGAAVAYKLMEALYESMGQDSADLDDLLEEVAIATVGDVMDLTGENRIFVRQGLEMLRTSPGRGLASLIACTGVEKERLSAYHIGFVLGPCINASGRLDSARRALELLQARTRQEADILAGDLKVLNDSRKEMTERAVEAARELVERTPAGRQKVLVLYLPDCHESLAGIVAGRIRELYGKPTFVLTDSGEEVKGSGRSIEAYSMYEELNKCRRLFLKFGGHRQAAGLSLKRENVERFRQDINAVCTLTEQDMAEKVAIDMELPFSCVTEEFLAQLELLEPFGKGNPKPVFACRNAAIRSARLIGKNRNMLRLQLFDGSTVMEAVYFGDAQAFLDQVEEKRGRDAREAFFAGGYRDVRISVTFYPGVNEYMGQKTMQIVITHYQIV</sequence>
<dbReference type="PANTHER" id="PTHR30255:SF2">
    <property type="entry name" value="SINGLE-STRANDED-DNA-SPECIFIC EXONUCLEASE RECJ"/>
    <property type="match status" value="1"/>
</dbReference>
<dbReference type="AlphaFoldDB" id="A0A938XBZ7"/>
<name>A0A938XBZ7_9CLOT</name>
<keyword evidence="5 9" id="KW-0269">Exonuclease</keyword>
<evidence type="ECO:0000256" key="1">
    <source>
        <dbReference type="ARBA" id="ARBA00005915"/>
    </source>
</evidence>
<dbReference type="InterPro" id="IPR001667">
    <property type="entry name" value="DDH_dom"/>
</dbReference>
<keyword evidence="4" id="KW-0378">Hydrolase</keyword>
<dbReference type="InterPro" id="IPR038763">
    <property type="entry name" value="DHH_sf"/>
</dbReference>
<evidence type="ECO:0000256" key="4">
    <source>
        <dbReference type="ARBA" id="ARBA00022801"/>
    </source>
</evidence>
<dbReference type="GO" id="GO:0003676">
    <property type="term" value="F:nucleic acid binding"/>
    <property type="evidence" value="ECO:0007669"/>
    <property type="project" value="InterPro"/>
</dbReference>
<dbReference type="Proteomes" id="UP000705508">
    <property type="component" value="Unassembled WGS sequence"/>
</dbReference>
<feature type="domain" description="DHHA1" evidence="7">
    <location>
        <begin position="355"/>
        <end position="448"/>
    </location>
</feature>
<evidence type="ECO:0000259" key="7">
    <source>
        <dbReference type="Pfam" id="PF02272"/>
    </source>
</evidence>
<gene>
    <name evidence="9" type="primary">recJ</name>
    <name evidence="9" type="ORF">H6A20_08385</name>
</gene>
<dbReference type="InterPro" id="IPR041122">
    <property type="entry name" value="RecJ_OB"/>
</dbReference>
<dbReference type="GO" id="GO:0006281">
    <property type="term" value="P:DNA repair"/>
    <property type="evidence" value="ECO:0007669"/>
    <property type="project" value="InterPro"/>
</dbReference>
<dbReference type="GO" id="GO:0006310">
    <property type="term" value="P:DNA recombination"/>
    <property type="evidence" value="ECO:0007669"/>
    <property type="project" value="InterPro"/>
</dbReference>
<comment type="caution">
    <text evidence="9">The sequence shown here is derived from an EMBL/GenBank/DDBJ whole genome shotgun (WGS) entry which is preliminary data.</text>
</comment>
<evidence type="ECO:0000256" key="2">
    <source>
        <dbReference type="ARBA" id="ARBA00019841"/>
    </source>
</evidence>
<evidence type="ECO:0000256" key="3">
    <source>
        <dbReference type="ARBA" id="ARBA00022722"/>
    </source>
</evidence>
<reference evidence="9" key="1">
    <citation type="submission" date="2020-08" db="EMBL/GenBank/DDBJ databases">
        <authorList>
            <person name="Cejkova D."/>
            <person name="Kubasova T."/>
            <person name="Jahodarova E."/>
            <person name="Rychlik I."/>
        </authorList>
    </citation>
    <scope>NUCLEOTIDE SEQUENCE</scope>
    <source>
        <strain evidence="9">An582</strain>
    </source>
</reference>
<evidence type="ECO:0000259" key="8">
    <source>
        <dbReference type="Pfam" id="PF17768"/>
    </source>
</evidence>
<reference evidence="9" key="2">
    <citation type="journal article" date="2021" name="Sci. Rep.">
        <title>The distribution of antibiotic resistance genes in chicken gut microbiota commensals.</title>
        <authorList>
            <person name="Juricova H."/>
            <person name="Matiasovicova J."/>
            <person name="Kubasova T."/>
            <person name="Cejkova D."/>
            <person name="Rychlik I."/>
        </authorList>
    </citation>
    <scope>NUCLEOTIDE SEQUENCE</scope>
    <source>
        <strain evidence="9">An582</strain>
    </source>
</reference>
<evidence type="ECO:0000256" key="5">
    <source>
        <dbReference type="ARBA" id="ARBA00022839"/>
    </source>
</evidence>
<dbReference type="Gene3D" id="3.90.1640.30">
    <property type="match status" value="1"/>
</dbReference>
<proteinExistence type="inferred from homology"/>
<keyword evidence="3" id="KW-0540">Nuclease</keyword>
<feature type="domain" description="RecJ OB" evidence="8">
    <location>
        <begin position="461"/>
        <end position="583"/>
    </location>
</feature>
<organism evidence="9 10">
    <name type="scientific">Mordavella massiliensis</name>
    <dbReference type="NCBI Taxonomy" id="1871024"/>
    <lineage>
        <taxon>Bacteria</taxon>
        <taxon>Bacillati</taxon>
        <taxon>Bacillota</taxon>
        <taxon>Clostridia</taxon>
        <taxon>Eubacteriales</taxon>
        <taxon>Clostridiaceae</taxon>
        <taxon>Mordavella</taxon>
    </lineage>
</organism>
<dbReference type="EMBL" id="JACJKS010000010">
    <property type="protein sequence ID" value="MBM6948666.1"/>
    <property type="molecule type" value="Genomic_DNA"/>
</dbReference>
<dbReference type="SUPFAM" id="SSF64182">
    <property type="entry name" value="DHH phosphoesterases"/>
    <property type="match status" value="1"/>
</dbReference>
<dbReference type="InterPro" id="IPR051673">
    <property type="entry name" value="SSDNA_exonuclease_RecJ"/>
</dbReference>